<keyword evidence="9" id="KW-0812">Transmembrane</keyword>
<dbReference type="SUPFAM" id="SSF53383">
    <property type="entry name" value="PLP-dependent transferases"/>
    <property type="match status" value="1"/>
</dbReference>
<dbReference type="Gene3D" id="3.90.1150.10">
    <property type="entry name" value="Aspartate Aminotransferase, domain 1"/>
    <property type="match status" value="1"/>
</dbReference>
<name>A0A443SJD2_9ACAR</name>
<comment type="similarity">
    <text evidence="2 8">Belongs to the class-II pyridoxal-phosphate-dependent aminotransferase family.</text>
</comment>
<dbReference type="InterPro" id="IPR050087">
    <property type="entry name" value="AON_synthase_class-II"/>
</dbReference>
<evidence type="ECO:0000256" key="4">
    <source>
        <dbReference type="ARBA" id="ARBA00022679"/>
    </source>
</evidence>
<dbReference type="PANTHER" id="PTHR13693:SF3">
    <property type="entry name" value="LD36009P"/>
    <property type="match status" value="1"/>
</dbReference>
<dbReference type="InterPro" id="IPR001917">
    <property type="entry name" value="Aminotrans_II_pyridoxalP_BS"/>
</dbReference>
<keyword evidence="6" id="KW-0012">Acyltransferase</keyword>
<dbReference type="GO" id="GO:0046512">
    <property type="term" value="P:sphingosine biosynthetic process"/>
    <property type="evidence" value="ECO:0007669"/>
    <property type="project" value="TreeGrafter"/>
</dbReference>
<dbReference type="CDD" id="cd06454">
    <property type="entry name" value="KBL_like"/>
    <property type="match status" value="1"/>
</dbReference>
<dbReference type="OrthoDB" id="65434at2759"/>
<evidence type="ECO:0000313" key="12">
    <source>
        <dbReference type="Proteomes" id="UP000288716"/>
    </source>
</evidence>
<dbReference type="EMBL" id="NCKV01001904">
    <property type="protein sequence ID" value="RWS27585.1"/>
    <property type="molecule type" value="Genomic_DNA"/>
</dbReference>
<organism evidence="11 12">
    <name type="scientific">Leptotrombidium deliense</name>
    <dbReference type="NCBI Taxonomy" id="299467"/>
    <lineage>
        <taxon>Eukaryota</taxon>
        <taxon>Metazoa</taxon>
        <taxon>Ecdysozoa</taxon>
        <taxon>Arthropoda</taxon>
        <taxon>Chelicerata</taxon>
        <taxon>Arachnida</taxon>
        <taxon>Acari</taxon>
        <taxon>Acariformes</taxon>
        <taxon>Trombidiformes</taxon>
        <taxon>Prostigmata</taxon>
        <taxon>Anystina</taxon>
        <taxon>Parasitengona</taxon>
        <taxon>Trombiculoidea</taxon>
        <taxon>Trombiculidae</taxon>
        <taxon>Leptotrombidium</taxon>
    </lineage>
</organism>
<dbReference type="PROSITE" id="PS00599">
    <property type="entry name" value="AA_TRANSFER_CLASS_2"/>
    <property type="match status" value="1"/>
</dbReference>
<dbReference type="STRING" id="299467.A0A443SJD2"/>
<comment type="catalytic activity">
    <reaction evidence="7">
        <text>L-serine + hexadecanoyl-CoA + H(+) = 3-oxosphinganine + CO2 + CoA</text>
        <dbReference type="Rhea" id="RHEA:14761"/>
        <dbReference type="ChEBI" id="CHEBI:15378"/>
        <dbReference type="ChEBI" id="CHEBI:16526"/>
        <dbReference type="ChEBI" id="CHEBI:33384"/>
        <dbReference type="ChEBI" id="CHEBI:57287"/>
        <dbReference type="ChEBI" id="CHEBI:57379"/>
        <dbReference type="ChEBI" id="CHEBI:58299"/>
        <dbReference type="EC" id="2.3.1.50"/>
    </reaction>
</comment>
<dbReference type="GO" id="GO:0016020">
    <property type="term" value="C:membrane"/>
    <property type="evidence" value="ECO:0007669"/>
    <property type="project" value="GOC"/>
</dbReference>
<accession>A0A443SJD2</accession>
<evidence type="ECO:0000259" key="10">
    <source>
        <dbReference type="Pfam" id="PF00155"/>
    </source>
</evidence>
<dbReference type="InterPro" id="IPR015421">
    <property type="entry name" value="PyrdxlP-dep_Trfase_major"/>
</dbReference>
<evidence type="ECO:0000256" key="2">
    <source>
        <dbReference type="ARBA" id="ARBA00008392"/>
    </source>
</evidence>
<dbReference type="Gene3D" id="3.40.640.10">
    <property type="entry name" value="Type I PLP-dependent aspartate aminotransferase-like (Major domain)"/>
    <property type="match status" value="1"/>
</dbReference>
<dbReference type="PANTHER" id="PTHR13693">
    <property type="entry name" value="CLASS II AMINOTRANSFERASE/8-AMINO-7-OXONONANOATE SYNTHASE"/>
    <property type="match status" value="1"/>
</dbReference>
<dbReference type="InterPro" id="IPR015422">
    <property type="entry name" value="PyrdxlP-dep_Trfase_small"/>
</dbReference>
<dbReference type="Pfam" id="PF00155">
    <property type="entry name" value="Aminotran_1_2"/>
    <property type="match status" value="1"/>
</dbReference>
<keyword evidence="4 11" id="KW-0808">Transferase</keyword>
<evidence type="ECO:0000256" key="1">
    <source>
        <dbReference type="ARBA" id="ARBA00001933"/>
    </source>
</evidence>
<comment type="caution">
    <text evidence="11">The sequence shown here is derived from an EMBL/GenBank/DDBJ whole genome shotgun (WGS) entry which is preliminary data.</text>
</comment>
<evidence type="ECO:0000256" key="9">
    <source>
        <dbReference type="SAM" id="Phobius"/>
    </source>
</evidence>
<dbReference type="GO" id="GO:0030170">
    <property type="term" value="F:pyridoxal phosphate binding"/>
    <property type="evidence" value="ECO:0007669"/>
    <property type="project" value="InterPro"/>
</dbReference>
<evidence type="ECO:0000256" key="5">
    <source>
        <dbReference type="ARBA" id="ARBA00022898"/>
    </source>
</evidence>
<dbReference type="GO" id="GO:0046513">
    <property type="term" value="P:ceramide biosynthetic process"/>
    <property type="evidence" value="ECO:0007669"/>
    <property type="project" value="TreeGrafter"/>
</dbReference>
<evidence type="ECO:0000256" key="6">
    <source>
        <dbReference type="ARBA" id="ARBA00023315"/>
    </source>
</evidence>
<dbReference type="VEuPathDB" id="VectorBase:LDEU004456"/>
<dbReference type="Proteomes" id="UP000288716">
    <property type="component" value="Unassembled WGS sequence"/>
</dbReference>
<dbReference type="AlphaFoldDB" id="A0A443SJD2"/>
<evidence type="ECO:0000256" key="8">
    <source>
        <dbReference type="RuleBase" id="RU003693"/>
    </source>
</evidence>
<evidence type="ECO:0000313" key="11">
    <source>
        <dbReference type="EMBL" id="RWS27585.1"/>
    </source>
</evidence>
<reference evidence="11 12" key="1">
    <citation type="journal article" date="2018" name="Gigascience">
        <title>Genomes of trombidid mites reveal novel predicted allergens and laterally-transferred genes associated with secondary metabolism.</title>
        <authorList>
            <person name="Dong X."/>
            <person name="Chaisiri K."/>
            <person name="Xia D."/>
            <person name="Armstrong S.D."/>
            <person name="Fang Y."/>
            <person name="Donnelly M.J."/>
            <person name="Kadowaki T."/>
            <person name="McGarry J.W."/>
            <person name="Darby A.C."/>
            <person name="Makepeace B.L."/>
        </authorList>
    </citation>
    <scope>NUCLEOTIDE SEQUENCE [LARGE SCALE GENOMIC DNA]</scope>
    <source>
        <strain evidence="11">UoL-UT</strain>
    </source>
</reference>
<feature type="domain" description="Aminotransferase class I/classII large" evidence="10">
    <location>
        <begin position="108"/>
        <end position="466"/>
    </location>
</feature>
<dbReference type="InterPro" id="IPR015424">
    <property type="entry name" value="PyrdxlP-dep_Trfase"/>
</dbReference>
<proteinExistence type="inferred from homology"/>
<dbReference type="InterPro" id="IPR004839">
    <property type="entry name" value="Aminotransferase_I/II_large"/>
</dbReference>
<comment type="cofactor">
    <cofactor evidence="1 8">
        <name>pyridoxal 5'-phosphate</name>
        <dbReference type="ChEBI" id="CHEBI:597326"/>
    </cofactor>
</comment>
<keyword evidence="9" id="KW-0472">Membrane</keyword>
<feature type="transmembrane region" description="Helical" evidence="9">
    <location>
        <begin position="9"/>
        <end position="28"/>
    </location>
</feature>
<dbReference type="EC" id="2.3.1.50" evidence="3"/>
<keyword evidence="9" id="KW-1133">Transmembrane helix</keyword>
<sequence>MGDVNEKTLKIVIITHIGYLVLIVFGYLRDLLRALGIEKNALAFEKNRKGYAPLYRSFESFYTRNMYRRFRDAWNVPIASIPGPTVSIMERVTDDYNWSFRLTGKTKEVINLGSYNYLGFAENNGKRIDSVERAINEYGIGVASTRHEFGTTAMHRKLENQMSRFLGVEDCIVFGMGFATNSTNLPTLVGKGCLILSDEFNHASLILGSRLSGATIKIFKHNGNITDMKDLERKLREAVVNGEPRTHRRWKKILIVVEGIYSMEGTVVDLPTIIQLKKKYKAYLYLDEAHSIGAMGSNGKGVIDFFGCDPKDVDIIMGTFTKSFGSAGGYIAGSKQLVDYIRINSHSFGYATSMSPPIIEKIVTVLNVLSDEKEGKERINRLAQNTSYFRTKLKELGFTITGNDHSPVVPLMIYIIGTLPEFVREAHRNGIATVGVGYPATALTGSRIRFCLSASHTREMLDETLRVVDQIGDKLWIKYSKVSSRRSHTGN</sequence>
<dbReference type="GO" id="GO:0017059">
    <property type="term" value="C:serine palmitoyltransferase complex"/>
    <property type="evidence" value="ECO:0007669"/>
    <property type="project" value="TreeGrafter"/>
</dbReference>
<dbReference type="GO" id="GO:0004758">
    <property type="term" value="F:serine C-palmitoyltransferase activity"/>
    <property type="evidence" value="ECO:0007669"/>
    <property type="project" value="UniProtKB-EC"/>
</dbReference>
<evidence type="ECO:0000256" key="7">
    <source>
        <dbReference type="ARBA" id="ARBA00048528"/>
    </source>
</evidence>
<evidence type="ECO:0000256" key="3">
    <source>
        <dbReference type="ARBA" id="ARBA00013220"/>
    </source>
</evidence>
<keyword evidence="5 8" id="KW-0663">Pyridoxal phosphate</keyword>
<protein>
    <recommendedName>
        <fullName evidence="3">serine C-palmitoyltransferase</fullName>
        <ecNumber evidence="3">2.3.1.50</ecNumber>
    </recommendedName>
</protein>
<keyword evidence="12" id="KW-1185">Reference proteome</keyword>
<gene>
    <name evidence="11" type="ORF">B4U80_05742</name>
</gene>